<reference evidence="2 3" key="2">
    <citation type="submission" date="2018-07" db="EMBL/GenBank/DDBJ databases">
        <title>Pontibacter sp. 2b14 genomic sequence and assembly.</title>
        <authorList>
            <person name="Du Z.-J."/>
        </authorList>
    </citation>
    <scope>NUCLEOTIDE SEQUENCE [LARGE SCALE GENOMIC DNA]</scope>
    <source>
        <strain evidence="2 3">2b14</strain>
    </source>
</reference>
<dbReference type="OrthoDB" id="9813770at2"/>
<dbReference type="GO" id="GO:0016491">
    <property type="term" value="F:oxidoreductase activity"/>
    <property type="evidence" value="ECO:0007669"/>
    <property type="project" value="InterPro"/>
</dbReference>
<dbReference type="Gene3D" id="3.40.30.10">
    <property type="entry name" value="Glutaredoxin"/>
    <property type="match status" value="1"/>
</dbReference>
<dbReference type="InterPro" id="IPR036249">
    <property type="entry name" value="Thioredoxin-like_sf"/>
</dbReference>
<reference evidence="2 3" key="1">
    <citation type="submission" date="2018-06" db="EMBL/GenBank/DDBJ databases">
        <authorList>
            <person name="Liu Z.-W."/>
        </authorList>
    </citation>
    <scope>NUCLEOTIDE SEQUENCE [LARGE SCALE GENOMIC DNA]</scope>
    <source>
        <strain evidence="2 3">2b14</strain>
    </source>
</reference>
<proteinExistence type="predicted"/>
<protein>
    <submittedName>
        <fullName evidence="2">DsbA family protein</fullName>
    </submittedName>
</protein>
<dbReference type="Pfam" id="PF01323">
    <property type="entry name" value="DSBA"/>
    <property type="match status" value="1"/>
</dbReference>
<evidence type="ECO:0000313" key="3">
    <source>
        <dbReference type="Proteomes" id="UP000251692"/>
    </source>
</evidence>
<dbReference type="AlphaFoldDB" id="A0A364RCH2"/>
<name>A0A364RCH2_9BACT</name>
<organism evidence="2 3">
    <name type="scientific">Pontibacter arcticus</name>
    <dbReference type="NCBI Taxonomy" id="2080288"/>
    <lineage>
        <taxon>Bacteria</taxon>
        <taxon>Pseudomonadati</taxon>
        <taxon>Bacteroidota</taxon>
        <taxon>Cytophagia</taxon>
        <taxon>Cytophagales</taxon>
        <taxon>Hymenobacteraceae</taxon>
        <taxon>Pontibacter</taxon>
    </lineage>
</organism>
<feature type="domain" description="DSBA-like thioredoxin" evidence="1">
    <location>
        <begin position="17"/>
        <end position="185"/>
    </location>
</feature>
<comment type="caution">
    <text evidence="2">The sequence shown here is derived from an EMBL/GenBank/DDBJ whole genome shotgun (WGS) entry which is preliminary data.</text>
</comment>
<sequence length="213" mass="24757">MIKTPDNPTLLYITNPMCGWCYGFTPVIRRMRALWQGRLTVKVLMGPLQAYATEPLTPDAKDKLAVSWHRVQDRTSVPFDYRFFTRRGFVYNTEPACRALLCVRLLRPKLTLEVLRAMHSAFFADLKDLRNPAVLAELVRPFGISENLFMTLFESEEIIQQMEEEFNYVESIGADNFPSVFLQTTHGMAYLTKGYTDLNELEQRMLRELEMKV</sequence>
<dbReference type="InterPro" id="IPR001853">
    <property type="entry name" value="DSBA-like_thioredoxin_dom"/>
</dbReference>
<dbReference type="EMBL" id="QMDV01000004">
    <property type="protein sequence ID" value="RAU82031.1"/>
    <property type="molecule type" value="Genomic_DNA"/>
</dbReference>
<dbReference type="Proteomes" id="UP000251692">
    <property type="component" value="Unassembled WGS sequence"/>
</dbReference>
<dbReference type="SUPFAM" id="SSF52833">
    <property type="entry name" value="Thioredoxin-like"/>
    <property type="match status" value="1"/>
</dbReference>
<gene>
    <name evidence="2" type="ORF">DP923_13495</name>
</gene>
<keyword evidence="3" id="KW-1185">Reference proteome</keyword>
<evidence type="ECO:0000313" key="2">
    <source>
        <dbReference type="EMBL" id="RAU82031.1"/>
    </source>
</evidence>
<accession>A0A364RCH2</accession>
<dbReference type="CDD" id="cd03025">
    <property type="entry name" value="DsbA_FrnE_like"/>
    <property type="match status" value="1"/>
</dbReference>
<evidence type="ECO:0000259" key="1">
    <source>
        <dbReference type="Pfam" id="PF01323"/>
    </source>
</evidence>
<dbReference type="Gene3D" id="1.10.472.60">
    <property type="entry name" value="putative protein disulfide isomerase domain"/>
    <property type="match status" value="1"/>
</dbReference>